<dbReference type="EMBL" id="CAAALY010244479">
    <property type="protein sequence ID" value="VEL32669.1"/>
    <property type="molecule type" value="Genomic_DNA"/>
</dbReference>
<organism evidence="1 2">
    <name type="scientific">Protopolystoma xenopodis</name>
    <dbReference type="NCBI Taxonomy" id="117903"/>
    <lineage>
        <taxon>Eukaryota</taxon>
        <taxon>Metazoa</taxon>
        <taxon>Spiralia</taxon>
        <taxon>Lophotrochozoa</taxon>
        <taxon>Platyhelminthes</taxon>
        <taxon>Monogenea</taxon>
        <taxon>Polyopisthocotylea</taxon>
        <taxon>Polystomatidea</taxon>
        <taxon>Polystomatidae</taxon>
        <taxon>Protopolystoma</taxon>
    </lineage>
</organism>
<evidence type="ECO:0000313" key="2">
    <source>
        <dbReference type="Proteomes" id="UP000784294"/>
    </source>
</evidence>
<protein>
    <submittedName>
        <fullName evidence="1">Uncharacterized protein</fullName>
    </submittedName>
</protein>
<proteinExistence type="predicted"/>
<sequence length="217" mass="24487">MTSYISKRFASIVTERRHRQHRVTMLHLFLSTPLHMAHLLTFTQFFNLVSSNLAKEGTAKSGFSAAYSSSPPVTGVACKAPDLHSAHLLRLSIDRYYTTNSLVNCLKSCCLRVFNSRPRLRHFRGFRADHIHADANYQDLPLPRLQTHDSVILLPTHIVSHSLSRVSGFSEPLLGKMFGLFSLQSPFLDFPLSFMSRSLAIFLPAVEQVSWVQASPF</sequence>
<accession>A0A3S5ABK8</accession>
<dbReference type="Proteomes" id="UP000784294">
    <property type="component" value="Unassembled WGS sequence"/>
</dbReference>
<gene>
    <name evidence="1" type="ORF">PXEA_LOCUS26109</name>
</gene>
<reference evidence="1" key="1">
    <citation type="submission" date="2018-11" db="EMBL/GenBank/DDBJ databases">
        <authorList>
            <consortium name="Pathogen Informatics"/>
        </authorList>
    </citation>
    <scope>NUCLEOTIDE SEQUENCE</scope>
</reference>
<name>A0A3S5ABK8_9PLAT</name>
<evidence type="ECO:0000313" key="1">
    <source>
        <dbReference type="EMBL" id="VEL32669.1"/>
    </source>
</evidence>
<dbReference type="AlphaFoldDB" id="A0A3S5ABK8"/>
<comment type="caution">
    <text evidence="1">The sequence shown here is derived from an EMBL/GenBank/DDBJ whole genome shotgun (WGS) entry which is preliminary data.</text>
</comment>
<keyword evidence="2" id="KW-1185">Reference proteome</keyword>